<accession>A0A8S1HJI2</accession>
<organism evidence="2 3">
    <name type="scientific">Caenorhabditis auriculariae</name>
    <dbReference type="NCBI Taxonomy" id="2777116"/>
    <lineage>
        <taxon>Eukaryota</taxon>
        <taxon>Metazoa</taxon>
        <taxon>Ecdysozoa</taxon>
        <taxon>Nematoda</taxon>
        <taxon>Chromadorea</taxon>
        <taxon>Rhabditida</taxon>
        <taxon>Rhabditina</taxon>
        <taxon>Rhabditomorpha</taxon>
        <taxon>Rhabditoidea</taxon>
        <taxon>Rhabditidae</taxon>
        <taxon>Peloderinae</taxon>
        <taxon>Caenorhabditis</taxon>
    </lineage>
</organism>
<dbReference type="Proteomes" id="UP000835052">
    <property type="component" value="Unassembled WGS sequence"/>
</dbReference>
<dbReference type="OrthoDB" id="5833117at2759"/>
<evidence type="ECO:0000313" key="3">
    <source>
        <dbReference type="Proteomes" id="UP000835052"/>
    </source>
</evidence>
<sequence>MACFQRDVVVSEGASLPLEYSLAQEVCPKMASSQVEDDENPPMSTARMFGLFKNPDPGFTQTAISIGVNFVLANMLVYGLSGRGKAAYLTAMATVPLSVVACVRDSQKDYEKWKEMRLLRIKGVPERFLPYKCKYDWSDYEARQKK</sequence>
<reference evidence="2" key="1">
    <citation type="submission" date="2020-10" db="EMBL/GenBank/DDBJ databases">
        <authorList>
            <person name="Kikuchi T."/>
        </authorList>
    </citation>
    <scope>NUCLEOTIDE SEQUENCE</scope>
    <source>
        <strain evidence="2">NKZ352</strain>
    </source>
</reference>
<proteinExistence type="predicted"/>
<comment type="caution">
    <text evidence="2">The sequence shown here is derived from an EMBL/GenBank/DDBJ whole genome shotgun (WGS) entry which is preliminary data.</text>
</comment>
<keyword evidence="1" id="KW-0812">Transmembrane</keyword>
<feature type="transmembrane region" description="Helical" evidence="1">
    <location>
        <begin position="58"/>
        <end position="80"/>
    </location>
</feature>
<keyword evidence="3" id="KW-1185">Reference proteome</keyword>
<evidence type="ECO:0000256" key="1">
    <source>
        <dbReference type="SAM" id="Phobius"/>
    </source>
</evidence>
<keyword evidence="1" id="KW-0472">Membrane</keyword>
<gene>
    <name evidence="2" type="ORF">CAUJ_LOCUS11121</name>
</gene>
<name>A0A8S1HJI2_9PELO</name>
<evidence type="ECO:0000313" key="2">
    <source>
        <dbReference type="EMBL" id="CAD6195202.1"/>
    </source>
</evidence>
<dbReference type="AlphaFoldDB" id="A0A8S1HJI2"/>
<protein>
    <submittedName>
        <fullName evidence="2">Uncharacterized protein</fullName>
    </submittedName>
</protein>
<dbReference type="EMBL" id="CAJGYM010000052">
    <property type="protein sequence ID" value="CAD6195202.1"/>
    <property type="molecule type" value="Genomic_DNA"/>
</dbReference>
<keyword evidence="1" id="KW-1133">Transmembrane helix</keyword>